<dbReference type="Gene3D" id="3.40.50.2300">
    <property type="match status" value="1"/>
</dbReference>
<accession>A0A0W0Z8G9</accession>
<dbReference type="PROSITE" id="PS50110">
    <property type="entry name" value="RESPONSE_REGULATORY"/>
    <property type="match status" value="1"/>
</dbReference>
<evidence type="ECO:0000259" key="2">
    <source>
        <dbReference type="PROSITE" id="PS50110"/>
    </source>
</evidence>
<keyword evidence="4" id="KW-1185">Reference proteome</keyword>
<dbReference type="InterPro" id="IPR052893">
    <property type="entry name" value="TCS_response_regulator"/>
</dbReference>
<keyword evidence="1" id="KW-0597">Phosphoprotein</keyword>
<dbReference type="STRING" id="452.Lspi_0739"/>
<feature type="modified residue" description="4-aspartylphosphate" evidence="1">
    <location>
        <position position="66"/>
    </location>
</feature>
<dbReference type="AlphaFoldDB" id="A0A0W0Z8G9"/>
<dbReference type="InterPro" id="IPR011006">
    <property type="entry name" value="CheY-like_superfamily"/>
</dbReference>
<sequence>MDVKDCVVDILYVEDDDVDILKMQREFSKVSNLLKIAVCTDAIRALDMLYGRNKEKKITPKIILLDISLPKINGIEFLETLRSDTNFMDIRVFILTGAYSTKEKLVMEQLKVMGHIIKPIEYKDALNIFWTLQENSSL</sequence>
<dbReference type="Proteomes" id="UP000054877">
    <property type="component" value="Unassembled WGS sequence"/>
</dbReference>
<dbReference type="PANTHER" id="PTHR44520:SF2">
    <property type="entry name" value="RESPONSE REGULATOR RCP1"/>
    <property type="match status" value="1"/>
</dbReference>
<dbReference type="SUPFAM" id="SSF52172">
    <property type="entry name" value="CheY-like"/>
    <property type="match status" value="1"/>
</dbReference>
<dbReference type="InterPro" id="IPR001789">
    <property type="entry name" value="Sig_transdc_resp-reg_receiver"/>
</dbReference>
<evidence type="ECO:0000256" key="1">
    <source>
        <dbReference type="PROSITE-ProRule" id="PRU00169"/>
    </source>
</evidence>
<dbReference type="PANTHER" id="PTHR44520">
    <property type="entry name" value="RESPONSE REGULATOR RCP1-RELATED"/>
    <property type="match status" value="1"/>
</dbReference>
<name>A0A0W0Z8G9_LEGSP</name>
<dbReference type="OrthoDB" id="9793549at2"/>
<feature type="domain" description="Response regulatory" evidence="2">
    <location>
        <begin position="9"/>
        <end position="133"/>
    </location>
</feature>
<evidence type="ECO:0000313" key="3">
    <source>
        <dbReference type="EMBL" id="KTD65279.1"/>
    </source>
</evidence>
<evidence type="ECO:0000313" key="4">
    <source>
        <dbReference type="Proteomes" id="UP000054877"/>
    </source>
</evidence>
<dbReference type="SMART" id="SM00448">
    <property type="entry name" value="REC"/>
    <property type="match status" value="1"/>
</dbReference>
<dbReference type="Pfam" id="PF00072">
    <property type="entry name" value="Response_reg"/>
    <property type="match status" value="1"/>
</dbReference>
<proteinExistence type="predicted"/>
<comment type="caution">
    <text evidence="3">The sequence shown here is derived from an EMBL/GenBank/DDBJ whole genome shotgun (WGS) entry which is preliminary data.</text>
</comment>
<reference evidence="3 4" key="1">
    <citation type="submission" date="2015-11" db="EMBL/GenBank/DDBJ databases">
        <title>Genomic analysis of 38 Legionella species identifies large and diverse effector repertoires.</title>
        <authorList>
            <person name="Burstein D."/>
            <person name="Amaro F."/>
            <person name="Zusman T."/>
            <person name="Lifshitz Z."/>
            <person name="Cohen O."/>
            <person name="Gilbert J.A."/>
            <person name="Pupko T."/>
            <person name="Shuman H.A."/>
            <person name="Segal G."/>
        </authorList>
    </citation>
    <scope>NUCLEOTIDE SEQUENCE [LARGE SCALE GENOMIC DNA]</scope>
    <source>
        <strain evidence="3 4">Mt.St.Helens-9</strain>
    </source>
</reference>
<protein>
    <submittedName>
        <fullName evidence="3">Two component response regulator</fullName>
    </submittedName>
</protein>
<gene>
    <name evidence="3" type="ORF">Lspi_0739</name>
</gene>
<dbReference type="RefSeq" id="WP_058482684.1">
    <property type="nucleotide sequence ID" value="NZ_CAAAII010000015.1"/>
</dbReference>
<dbReference type="GO" id="GO:0000160">
    <property type="term" value="P:phosphorelay signal transduction system"/>
    <property type="evidence" value="ECO:0007669"/>
    <property type="project" value="InterPro"/>
</dbReference>
<dbReference type="EMBL" id="LNYX01000008">
    <property type="protein sequence ID" value="KTD65279.1"/>
    <property type="molecule type" value="Genomic_DNA"/>
</dbReference>
<dbReference type="PATRIC" id="fig|452.5.peg.809"/>
<organism evidence="3 4">
    <name type="scientific">Legionella spiritensis</name>
    <dbReference type="NCBI Taxonomy" id="452"/>
    <lineage>
        <taxon>Bacteria</taxon>
        <taxon>Pseudomonadati</taxon>
        <taxon>Pseudomonadota</taxon>
        <taxon>Gammaproteobacteria</taxon>
        <taxon>Legionellales</taxon>
        <taxon>Legionellaceae</taxon>
        <taxon>Legionella</taxon>
    </lineage>
</organism>